<dbReference type="EMBL" id="CABDUW010000001">
    <property type="protein sequence ID" value="VTJ50755.1"/>
    <property type="molecule type" value="Genomic_DNA"/>
</dbReference>
<sequence>MSVGCGVVPELAAGLRVSFLHTVDTLGAHYLLDGEAGGEAAGRPWTGWPVVRRGIFPCSLLVIVLGFQLRAAEVEIKDLQSEFQLEKIDYLATIRRQERDSMLFQQLLEQVQPLIRRDCNYSNLDRIRRESCWDEDSGFWKIPEPIIIKTSLPVGQELSCPMDLPASFTVGRCAEGKGAWPLPAGFGCNRRMTLGTPHAGPLGGTPPVPFHRRRLFSSCFLIAVPTGQQNKSARKTSAPDNGEPNMVRPMGAGRVGRGLCSHSEGASVATGKGATFIMPKD</sequence>
<reference evidence="1" key="1">
    <citation type="submission" date="2019-04" db="EMBL/GenBank/DDBJ databases">
        <authorList>
            <person name="Alioto T."/>
            <person name="Alioto T."/>
        </authorList>
    </citation>
    <scope>NUCLEOTIDE SEQUENCE [LARGE SCALE GENOMIC DNA]</scope>
</reference>
<evidence type="ECO:0000313" key="1">
    <source>
        <dbReference type="EMBL" id="VTJ50755.1"/>
    </source>
</evidence>
<name>A0A5E4A0W9_MARMO</name>
<organism evidence="1 2">
    <name type="scientific">Marmota monax</name>
    <name type="common">Woodchuck</name>
    <dbReference type="NCBI Taxonomy" id="9995"/>
    <lineage>
        <taxon>Eukaryota</taxon>
        <taxon>Metazoa</taxon>
        <taxon>Chordata</taxon>
        <taxon>Craniata</taxon>
        <taxon>Vertebrata</taxon>
        <taxon>Euteleostomi</taxon>
        <taxon>Mammalia</taxon>
        <taxon>Eutheria</taxon>
        <taxon>Euarchontoglires</taxon>
        <taxon>Glires</taxon>
        <taxon>Rodentia</taxon>
        <taxon>Sciuromorpha</taxon>
        <taxon>Sciuridae</taxon>
        <taxon>Xerinae</taxon>
        <taxon>Marmotini</taxon>
        <taxon>Marmota</taxon>
    </lineage>
</organism>
<keyword evidence="2" id="KW-1185">Reference proteome</keyword>
<accession>A0A5E4A0W9</accession>
<dbReference type="Proteomes" id="UP000335636">
    <property type="component" value="Unassembled WGS sequence"/>
</dbReference>
<protein>
    <submittedName>
        <fullName evidence="1">Uncharacterized protein</fullName>
    </submittedName>
</protein>
<dbReference type="AlphaFoldDB" id="A0A5E4A0W9"/>
<gene>
    <name evidence="1" type="ORF">MONAX_5E009662</name>
</gene>
<evidence type="ECO:0000313" key="2">
    <source>
        <dbReference type="Proteomes" id="UP000335636"/>
    </source>
</evidence>
<proteinExistence type="predicted"/>
<comment type="caution">
    <text evidence="1">The sequence shown here is derived from an EMBL/GenBank/DDBJ whole genome shotgun (WGS) entry which is preliminary data.</text>
</comment>